<keyword evidence="3" id="KW-1185">Reference proteome</keyword>
<dbReference type="Proteomes" id="UP000181980">
    <property type="component" value="Unassembled WGS sequence"/>
</dbReference>
<dbReference type="InterPro" id="IPR051781">
    <property type="entry name" value="Metallo-dep_Hydrolase"/>
</dbReference>
<dbReference type="STRING" id="561176.SAMN04488561_4933"/>
<dbReference type="Gene3D" id="2.30.40.10">
    <property type="entry name" value="Urease, subunit C, domain 1"/>
    <property type="match status" value="1"/>
</dbReference>
<protein>
    <submittedName>
        <fullName evidence="2">Imidazolonepropionase</fullName>
    </submittedName>
</protein>
<dbReference type="SUPFAM" id="SSF51338">
    <property type="entry name" value="Composite domain of metallo-dependent hydrolases"/>
    <property type="match status" value="1"/>
</dbReference>
<dbReference type="PANTHER" id="PTHR43135:SF3">
    <property type="entry name" value="ALPHA-D-RIBOSE 1-METHYLPHOSPHONATE 5-TRIPHOSPHATE DIPHOSPHATASE"/>
    <property type="match status" value="1"/>
</dbReference>
<dbReference type="Pfam" id="PF01979">
    <property type="entry name" value="Amidohydro_1"/>
    <property type="match status" value="1"/>
</dbReference>
<dbReference type="RefSeq" id="WP_069109225.1">
    <property type="nucleotide sequence ID" value="NZ_FNUC01000004.1"/>
</dbReference>
<organism evidence="2 3">
    <name type="scientific">Jiangella alba</name>
    <dbReference type="NCBI Taxonomy" id="561176"/>
    <lineage>
        <taxon>Bacteria</taxon>
        <taxon>Bacillati</taxon>
        <taxon>Actinomycetota</taxon>
        <taxon>Actinomycetes</taxon>
        <taxon>Jiangellales</taxon>
        <taxon>Jiangellaceae</taxon>
        <taxon>Jiangella</taxon>
    </lineage>
</organism>
<evidence type="ECO:0000313" key="3">
    <source>
        <dbReference type="Proteomes" id="UP000181980"/>
    </source>
</evidence>
<dbReference type="AlphaFoldDB" id="A0A1H5PNU0"/>
<gene>
    <name evidence="2" type="ORF">SAMN04488561_4933</name>
</gene>
<name>A0A1H5PNU0_9ACTN</name>
<feature type="domain" description="Amidohydrolase-related" evidence="1">
    <location>
        <begin position="56"/>
        <end position="387"/>
    </location>
</feature>
<dbReference type="GO" id="GO:0016810">
    <property type="term" value="F:hydrolase activity, acting on carbon-nitrogen (but not peptide) bonds"/>
    <property type="evidence" value="ECO:0007669"/>
    <property type="project" value="InterPro"/>
</dbReference>
<evidence type="ECO:0000313" key="2">
    <source>
        <dbReference type="EMBL" id="SEF15359.1"/>
    </source>
</evidence>
<accession>A0A1H5PNU0</accession>
<dbReference type="InterPro" id="IPR032466">
    <property type="entry name" value="Metal_Hydrolase"/>
</dbReference>
<dbReference type="SUPFAM" id="SSF51556">
    <property type="entry name" value="Metallo-dependent hydrolases"/>
    <property type="match status" value="1"/>
</dbReference>
<evidence type="ECO:0000259" key="1">
    <source>
        <dbReference type="Pfam" id="PF01979"/>
    </source>
</evidence>
<dbReference type="PANTHER" id="PTHR43135">
    <property type="entry name" value="ALPHA-D-RIBOSE 1-METHYLPHOSPHONATE 5-TRIPHOSPHATE DIPHOSPHATASE"/>
    <property type="match status" value="1"/>
</dbReference>
<sequence length="400" mass="41140">MTDTTFFRAAGVFDAVRPGLVYGAGLLVSDGRVAAVGPPDEACPPGARQVDLGAVYLVPGFVDAHTHVTIRPGEGDQHGQLQRPAAWQTVRGVDNLRRMLASGVTTARVMTEEHDIDVHFKAAVAAGEVAGPRLRVAGRGLSPTGKHGSAAGGVDGADGARAAVRANAAKGADHIKIFTTGGVSSTDTSLEESNYSADEIAAIVETAAELGLMVSAHAHGGAGVDLAAAAGVRSVEHGALLTERNIATLVAHGTWLVLTSTILFHPTGIEQGDAAEPAILAKVQQARASMEAAVGRIRAAGLPIALGTDSMHGLFGYELQWLVAHGWSAEEALLAGTVRGAELMGVTDIGALAPGRRADFVALRRDPLQDIDAVREVAGVYRDGRLVVDADGLTRPAPSS</sequence>
<proteinExistence type="predicted"/>
<reference evidence="3" key="1">
    <citation type="submission" date="2016-10" db="EMBL/GenBank/DDBJ databases">
        <authorList>
            <person name="Varghese N."/>
            <person name="Submissions S."/>
        </authorList>
    </citation>
    <scope>NUCLEOTIDE SEQUENCE [LARGE SCALE GENOMIC DNA]</scope>
    <source>
        <strain evidence="3">DSM 45237</strain>
    </source>
</reference>
<dbReference type="InterPro" id="IPR011059">
    <property type="entry name" value="Metal-dep_hydrolase_composite"/>
</dbReference>
<dbReference type="InterPro" id="IPR006680">
    <property type="entry name" value="Amidohydro-rel"/>
</dbReference>
<dbReference type="Gene3D" id="3.20.20.140">
    <property type="entry name" value="Metal-dependent hydrolases"/>
    <property type="match status" value="1"/>
</dbReference>
<dbReference type="OrthoDB" id="3514520at2"/>
<dbReference type="EMBL" id="FNUC01000004">
    <property type="protein sequence ID" value="SEF15359.1"/>
    <property type="molecule type" value="Genomic_DNA"/>
</dbReference>